<dbReference type="EMBL" id="UYRV01116762">
    <property type="protein sequence ID" value="VDN30270.1"/>
    <property type="molecule type" value="Genomic_DNA"/>
</dbReference>
<dbReference type="Proteomes" id="UP000271889">
    <property type="component" value="Unassembled WGS sequence"/>
</dbReference>
<sequence length="82" mass="9559">MRKSFISPVIFQIPFRYHCETARNIGRGWLPSPPALEVPEIPYRNPVSVVEEDDDDEDNRRRSLLAYLGRCKEIPFTFCCIS</sequence>
<proteinExistence type="predicted"/>
<protein>
    <submittedName>
        <fullName evidence="1">Uncharacterized protein</fullName>
    </submittedName>
</protein>
<evidence type="ECO:0000313" key="1">
    <source>
        <dbReference type="EMBL" id="VDN30270.1"/>
    </source>
</evidence>
<name>A0A3P7MU27_CYLGO</name>
<organism evidence="1 2">
    <name type="scientific">Cylicostephanus goldi</name>
    <name type="common">Nematode worm</name>
    <dbReference type="NCBI Taxonomy" id="71465"/>
    <lineage>
        <taxon>Eukaryota</taxon>
        <taxon>Metazoa</taxon>
        <taxon>Ecdysozoa</taxon>
        <taxon>Nematoda</taxon>
        <taxon>Chromadorea</taxon>
        <taxon>Rhabditida</taxon>
        <taxon>Rhabditina</taxon>
        <taxon>Rhabditomorpha</taxon>
        <taxon>Strongyloidea</taxon>
        <taxon>Strongylidae</taxon>
        <taxon>Cylicostephanus</taxon>
    </lineage>
</organism>
<gene>
    <name evidence="1" type="ORF">CGOC_LOCUS11501</name>
</gene>
<dbReference type="AlphaFoldDB" id="A0A3P7MU27"/>
<accession>A0A3P7MU27</accession>
<evidence type="ECO:0000313" key="2">
    <source>
        <dbReference type="Proteomes" id="UP000271889"/>
    </source>
</evidence>
<keyword evidence="2" id="KW-1185">Reference proteome</keyword>
<reference evidence="1 2" key="1">
    <citation type="submission" date="2018-11" db="EMBL/GenBank/DDBJ databases">
        <authorList>
            <consortium name="Pathogen Informatics"/>
        </authorList>
    </citation>
    <scope>NUCLEOTIDE SEQUENCE [LARGE SCALE GENOMIC DNA]</scope>
</reference>